<evidence type="ECO:0000256" key="5">
    <source>
        <dbReference type="ARBA" id="ARBA00022825"/>
    </source>
</evidence>
<comment type="similarity">
    <text evidence="1">Belongs to the peptidase S9C family.</text>
</comment>
<keyword evidence="3 6" id="KW-0732">Signal</keyword>
<dbReference type="SUPFAM" id="SSF69304">
    <property type="entry name" value="Tricorn protease N-terminal domain"/>
    <property type="match status" value="1"/>
</dbReference>
<accession>A0A2W2BCB9</accession>
<dbReference type="InterPro" id="IPR001375">
    <property type="entry name" value="Peptidase_S9_cat"/>
</dbReference>
<evidence type="ECO:0000256" key="3">
    <source>
        <dbReference type="ARBA" id="ARBA00022729"/>
    </source>
</evidence>
<dbReference type="PANTHER" id="PTHR42776:SF13">
    <property type="entry name" value="DIPEPTIDYL-PEPTIDASE 5"/>
    <property type="match status" value="1"/>
</dbReference>
<dbReference type="InterPro" id="IPR011659">
    <property type="entry name" value="WD40"/>
</dbReference>
<reference evidence="8 9" key="1">
    <citation type="submission" date="2018-06" db="EMBL/GenBank/DDBJ databases">
        <title>Mucibacter soli gen. nov., sp. nov., a new member of the family Chitinophagaceae producing mucin.</title>
        <authorList>
            <person name="Kim M.-K."/>
            <person name="Park S."/>
            <person name="Kim T.-S."/>
            <person name="Joung Y."/>
            <person name="Han J.-H."/>
            <person name="Kim S.B."/>
        </authorList>
    </citation>
    <scope>NUCLEOTIDE SEQUENCE [LARGE SCALE GENOMIC DNA]</scope>
    <source>
        <strain evidence="8 9">R1-15</strain>
    </source>
</reference>
<dbReference type="GO" id="GO:0004252">
    <property type="term" value="F:serine-type endopeptidase activity"/>
    <property type="evidence" value="ECO:0007669"/>
    <property type="project" value="TreeGrafter"/>
</dbReference>
<keyword evidence="2" id="KW-0645">Protease</keyword>
<evidence type="ECO:0000259" key="7">
    <source>
        <dbReference type="Pfam" id="PF00326"/>
    </source>
</evidence>
<dbReference type="Pfam" id="PF07676">
    <property type="entry name" value="PD40"/>
    <property type="match status" value="2"/>
</dbReference>
<dbReference type="EMBL" id="QKTW01000011">
    <property type="protein sequence ID" value="PZF73527.1"/>
    <property type="molecule type" value="Genomic_DNA"/>
</dbReference>
<evidence type="ECO:0000256" key="1">
    <source>
        <dbReference type="ARBA" id="ARBA00010040"/>
    </source>
</evidence>
<comment type="caution">
    <text evidence="8">The sequence shown here is derived from an EMBL/GenBank/DDBJ whole genome shotgun (WGS) entry which is preliminary data.</text>
</comment>
<dbReference type="AlphaFoldDB" id="A0A2W2BCB9"/>
<evidence type="ECO:0000256" key="2">
    <source>
        <dbReference type="ARBA" id="ARBA00022670"/>
    </source>
</evidence>
<feature type="signal peptide" evidence="6">
    <location>
        <begin position="1"/>
        <end position="18"/>
    </location>
</feature>
<feature type="chain" id="PRO_5015948632" evidence="6">
    <location>
        <begin position="19"/>
        <end position="678"/>
    </location>
</feature>
<dbReference type="InterPro" id="IPR015943">
    <property type="entry name" value="WD40/YVTN_repeat-like_dom_sf"/>
</dbReference>
<dbReference type="OrthoDB" id="9812921at2"/>
<dbReference type="Pfam" id="PF00326">
    <property type="entry name" value="Peptidase_S9"/>
    <property type="match status" value="1"/>
</dbReference>
<evidence type="ECO:0000313" key="8">
    <source>
        <dbReference type="EMBL" id="PZF73527.1"/>
    </source>
</evidence>
<keyword evidence="9" id="KW-1185">Reference proteome</keyword>
<dbReference type="Gene3D" id="2.130.10.10">
    <property type="entry name" value="YVTN repeat-like/Quinoprotein amine dehydrogenase"/>
    <property type="match status" value="1"/>
</dbReference>
<protein>
    <submittedName>
        <fullName evidence="8">S9 family peptidase</fullName>
    </submittedName>
</protein>
<dbReference type="GO" id="GO:0006508">
    <property type="term" value="P:proteolysis"/>
    <property type="evidence" value="ECO:0007669"/>
    <property type="project" value="UniProtKB-KW"/>
</dbReference>
<dbReference type="FunFam" id="3.40.50.1820:FF:000028">
    <property type="entry name" value="S9 family peptidase"/>
    <property type="match status" value="1"/>
</dbReference>
<organism evidence="8 9">
    <name type="scientific">Taibaiella soli</name>
    <dbReference type="NCBI Taxonomy" id="1649169"/>
    <lineage>
        <taxon>Bacteria</taxon>
        <taxon>Pseudomonadati</taxon>
        <taxon>Bacteroidota</taxon>
        <taxon>Chitinophagia</taxon>
        <taxon>Chitinophagales</taxon>
        <taxon>Chitinophagaceae</taxon>
        <taxon>Taibaiella</taxon>
    </lineage>
</organism>
<dbReference type="Proteomes" id="UP000248745">
    <property type="component" value="Unassembled WGS sequence"/>
</dbReference>
<sequence length="678" mass="76523">MKRIFIPILLAGALQATAQDHMTPELLWSLKKVNADGMTASGNSVYYNVRQTDVTTEKSSTKRYLLNVADGNRKEWQMPEGKMIIQRDANGWYATDDKSLYHSTDKGKTWKEIFGGLENVDNVRVSPDGKYIAFSKEVLVKPMMGTDLYPELKKTTAQVYTDLNYRHWDTWEDGKFSHIFVAPISGGAAKDIMADEPYDSPQKPFGGAEDFVWNPDSKGVVYVCKKKFGKAYATSTNTDLYYYELKAGSTTNWTPNMMGYDTNPVFSPDGKRVAWTSMAHDGYESDKNDIYVMQLGKGGKTDVQKLNMTAGWDGTVGGFTWDNTGNNIYFTAPVKGTEQLFSIKVPANLMVRMMPVPVQVTNGQFDVNGIVGEAANHEVVVTRCDMNHANELYAVNTANGNMRALTHENDEAYSKITPSETKLRMVRTTDGQEMGVWVVYPPNFDPAKKYPTLLYCQGGPQSALTQFYSFRWNFQLMAAQGYIIVAPNRRGMPGWGVKWNEAISKDWGGQPMKDYLAAIDDVSKESYVDKDRLGCVGASYGGYSVYMLAGMHENRFKTFIAHDGLFDLRSWYGNTEELWFANWDIGGPYWNNSATKSYEDFNPSNFVAKWNAPIMIIQGGIDYRVPIEQGLGAFQAAQLRGIKSKLLYLPNENHWVLHPQNGLVWQKEFFKWLDETLK</sequence>
<dbReference type="RefSeq" id="WP_110998253.1">
    <property type="nucleotide sequence ID" value="NZ_QKTW01000011.1"/>
</dbReference>
<evidence type="ECO:0000256" key="4">
    <source>
        <dbReference type="ARBA" id="ARBA00022801"/>
    </source>
</evidence>
<evidence type="ECO:0000313" key="9">
    <source>
        <dbReference type="Proteomes" id="UP000248745"/>
    </source>
</evidence>
<dbReference type="InterPro" id="IPR011042">
    <property type="entry name" value="6-blade_b-propeller_TolB-like"/>
</dbReference>
<dbReference type="SUPFAM" id="SSF53474">
    <property type="entry name" value="alpha/beta-Hydrolases"/>
    <property type="match status" value="1"/>
</dbReference>
<keyword evidence="5" id="KW-0720">Serine protease</keyword>
<name>A0A2W2BCB9_9BACT</name>
<gene>
    <name evidence="8" type="ORF">DN068_07320</name>
</gene>
<evidence type="ECO:0000256" key="6">
    <source>
        <dbReference type="SAM" id="SignalP"/>
    </source>
</evidence>
<dbReference type="InterPro" id="IPR029058">
    <property type="entry name" value="AB_hydrolase_fold"/>
</dbReference>
<dbReference type="PANTHER" id="PTHR42776">
    <property type="entry name" value="SERINE PEPTIDASE S9 FAMILY MEMBER"/>
    <property type="match status" value="1"/>
</dbReference>
<feature type="domain" description="Peptidase S9 prolyl oligopeptidase catalytic" evidence="7">
    <location>
        <begin position="469"/>
        <end position="678"/>
    </location>
</feature>
<dbReference type="Gene3D" id="2.120.10.30">
    <property type="entry name" value="TolB, C-terminal domain"/>
    <property type="match status" value="1"/>
</dbReference>
<keyword evidence="4" id="KW-0378">Hydrolase</keyword>
<proteinExistence type="inferred from homology"/>
<dbReference type="Gene3D" id="3.40.50.1820">
    <property type="entry name" value="alpha/beta hydrolase"/>
    <property type="match status" value="1"/>
</dbReference>